<proteinExistence type="predicted"/>
<keyword evidence="3" id="KW-1185">Reference proteome</keyword>
<evidence type="ECO:0000313" key="3">
    <source>
        <dbReference type="Proteomes" id="UP001362999"/>
    </source>
</evidence>
<sequence>MSALDESNPLFPLYGHARQSCVAGYYLRPQVYSGMKFELRRIAMVKSRVVKEGTKKWELWSPNSYQTPFLPGLRAGGALPSLLPVREDRRYDGHVGRHDCLYSPQYSGEDIAHWPYMRRVESVRVDDFAYVAYEPLMYEWEVDRTDRRLGCFRPEFIERLSALRRDLDARMLASGPFRPGSPTWARRPQYSTAERITELLGIRSWDHAVDLGSAVQRGLREKEGFLTMMHARRCMSKITMEQLRGVAFPMADDRFIGVWINGLPEGASLFLMYLGIPCFIVHSYASEDLTRADVHPDTPIRGDFIEDSDVVTALLQGPYQCLARRDATKLDDLHRPPTTKPPTLISSPEEEKCSSSLYLEQMGPLQATWKRSDFDPNPQAFDLLGWREGSAVHTATPQAPLIFVPPTSSIPAAASGSSTVKKDRFAHRELQRRSVHPSRVDWVVPPPVADRHGGKWAKYEFTELESGRRAFLYRGKDHPVEARKEYFDRKKGRRIFMGSYRLPDGVLNEGVFGVPVPQFPFVVMNGEREVTEFPSYWMYSAKEPKRSDVGRIASDPNVEELPFRDGGGPSAGEGKGKGKAKASEQDERQWEDEDME</sequence>
<dbReference type="AlphaFoldDB" id="A0AAW0AH75"/>
<feature type="region of interest" description="Disordered" evidence="1">
    <location>
        <begin position="548"/>
        <end position="596"/>
    </location>
</feature>
<dbReference type="EMBL" id="JAWWNJ010000067">
    <property type="protein sequence ID" value="KAK7008476.1"/>
    <property type="molecule type" value="Genomic_DNA"/>
</dbReference>
<evidence type="ECO:0000313" key="2">
    <source>
        <dbReference type="EMBL" id="KAK7008476.1"/>
    </source>
</evidence>
<comment type="caution">
    <text evidence="2">The sequence shown here is derived from an EMBL/GenBank/DDBJ whole genome shotgun (WGS) entry which is preliminary data.</text>
</comment>
<organism evidence="2 3">
    <name type="scientific">Favolaschia claudopus</name>
    <dbReference type="NCBI Taxonomy" id="2862362"/>
    <lineage>
        <taxon>Eukaryota</taxon>
        <taxon>Fungi</taxon>
        <taxon>Dikarya</taxon>
        <taxon>Basidiomycota</taxon>
        <taxon>Agaricomycotina</taxon>
        <taxon>Agaricomycetes</taxon>
        <taxon>Agaricomycetidae</taxon>
        <taxon>Agaricales</taxon>
        <taxon>Marasmiineae</taxon>
        <taxon>Mycenaceae</taxon>
        <taxon>Favolaschia</taxon>
    </lineage>
</organism>
<accession>A0AAW0AH75</accession>
<reference evidence="2 3" key="1">
    <citation type="journal article" date="2024" name="J Genomics">
        <title>Draft genome sequencing and assembly of Favolaschia claudopus CIRM-BRFM 2984 isolated from oak limbs.</title>
        <authorList>
            <person name="Navarro D."/>
            <person name="Drula E."/>
            <person name="Chaduli D."/>
            <person name="Cazenave R."/>
            <person name="Ahrendt S."/>
            <person name="Wang J."/>
            <person name="Lipzen A."/>
            <person name="Daum C."/>
            <person name="Barry K."/>
            <person name="Grigoriev I.V."/>
            <person name="Favel A."/>
            <person name="Rosso M.N."/>
            <person name="Martin F."/>
        </authorList>
    </citation>
    <scope>NUCLEOTIDE SEQUENCE [LARGE SCALE GENOMIC DNA]</scope>
    <source>
        <strain evidence="2 3">CIRM-BRFM 2984</strain>
    </source>
</reference>
<dbReference type="Proteomes" id="UP001362999">
    <property type="component" value="Unassembled WGS sequence"/>
</dbReference>
<name>A0AAW0AH75_9AGAR</name>
<feature type="non-terminal residue" evidence="2">
    <location>
        <position position="596"/>
    </location>
</feature>
<evidence type="ECO:0000256" key="1">
    <source>
        <dbReference type="SAM" id="MobiDB-lite"/>
    </source>
</evidence>
<gene>
    <name evidence="2" type="ORF">R3P38DRAFT_2551177</name>
</gene>
<protein>
    <submittedName>
        <fullName evidence="2">Uncharacterized protein</fullName>
    </submittedName>
</protein>